<sequence>MHYFSDENVFKFFEMHFPEYAKDLSKIPMGAVLADVFRYAILYVQGGMYTDIDTIPVKAIPEKWLTHQAVIGYEFQPSKFPQVKLENKDKKEVFCQWTLLSQAKVSLFKEALDLSFQKMRARNFEFHQEQDTYTTVGPLMFTSVVEKHLPSKEILILDMDYFGVYEKYLSMTSRTVVKHLFHGYDGWKLQLEHPYIKFY</sequence>
<dbReference type="PANTHER" id="PTHR31834">
    <property type="entry name" value="INITIATION-SPECIFIC ALPHA-1,6-MANNOSYLTRANSFERASE"/>
    <property type="match status" value="1"/>
</dbReference>
<gene>
    <name evidence="1" type="ordered locus">SNE_A00310</name>
</gene>
<reference key="1">
    <citation type="journal article" date="2011" name="Mol. Biol. Evol.">
        <title>Unity in variety -- the pan-genome of the Chlamydiae.</title>
        <authorList>
            <person name="Collingro A."/>
            <person name="Tischler P."/>
            <person name="Weinmaier T."/>
            <person name="Penz T."/>
            <person name="Heinz E."/>
            <person name="Brunham R.C."/>
            <person name="Read T.D."/>
            <person name="Bavoil P.M."/>
            <person name="Sachse K."/>
            <person name="Kahane S."/>
            <person name="Friedman M.G."/>
            <person name="Rattei T."/>
            <person name="Myers G.S.A."/>
            <person name="Horn M."/>
        </authorList>
    </citation>
    <scope>NUCLEOTIDE SEQUENCE</scope>
    <source>
        <strain>Z</strain>
    </source>
</reference>
<name>F8L528_SIMNZ</name>
<dbReference type="HOGENOM" id="CLU_1214143_0_0_0"/>
<dbReference type="InterPro" id="IPR007577">
    <property type="entry name" value="GlycoTrfase_DXD_sugar-bd_CS"/>
</dbReference>
<keyword evidence="2" id="KW-1185">Reference proteome</keyword>
<evidence type="ECO:0000313" key="2">
    <source>
        <dbReference type="Proteomes" id="UP000000496"/>
    </source>
</evidence>
<dbReference type="InterPro" id="IPR039367">
    <property type="entry name" value="Och1-like"/>
</dbReference>
<dbReference type="GO" id="GO:0000009">
    <property type="term" value="F:alpha-1,6-mannosyltransferase activity"/>
    <property type="evidence" value="ECO:0007669"/>
    <property type="project" value="InterPro"/>
</dbReference>
<dbReference type="Gene3D" id="3.90.550.20">
    <property type="match status" value="1"/>
</dbReference>
<organism evidence="1 2">
    <name type="scientific">Simkania negevensis (strain ATCC VR-1471 / DSM 27360 / Z)</name>
    <dbReference type="NCBI Taxonomy" id="331113"/>
    <lineage>
        <taxon>Bacteria</taxon>
        <taxon>Pseudomonadati</taxon>
        <taxon>Chlamydiota</taxon>
        <taxon>Chlamydiia</taxon>
        <taxon>Parachlamydiales</taxon>
        <taxon>Simkaniaceae</taxon>
        <taxon>Simkania</taxon>
    </lineage>
</organism>
<dbReference type="Pfam" id="PF04488">
    <property type="entry name" value="Gly_transf_sug"/>
    <property type="match status" value="1"/>
</dbReference>
<proteinExistence type="predicted"/>
<dbReference type="InterPro" id="IPR029044">
    <property type="entry name" value="Nucleotide-diphossugar_trans"/>
</dbReference>
<dbReference type="GO" id="GO:0006487">
    <property type="term" value="P:protein N-linked glycosylation"/>
    <property type="evidence" value="ECO:0007669"/>
    <property type="project" value="TreeGrafter"/>
</dbReference>
<dbReference type="eggNOG" id="COG3774">
    <property type="taxonomic scope" value="Bacteria"/>
</dbReference>
<dbReference type="SUPFAM" id="SSF53448">
    <property type="entry name" value="Nucleotide-diphospho-sugar transferases"/>
    <property type="match status" value="1"/>
</dbReference>
<protein>
    <recommendedName>
        <fullName evidence="3">Glycosyltransferase</fullName>
    </recommendedName>
</protein>
<dbReference type="EMBL" id="FR872582">
    <property type="protein sequence ID" value="CCB87909.1"/>
    <property type="molecule type" value="Genomic_DNA"/>
</dbReference>
<dbReference type="KEGG" id="sng:SNE_A00310"/>
<dbReference type="Proteomes" id="UP000000496">
    <property type="component" value="Chromosome gsn.131"/>
</dbReference>
<accession>F8L528</accession>
<reference evidence="1 2" key="2">
    <citation type="journal article" date="2011" name="Mol. Biol. Evol.">
        <title>Unity in variety--the pan-genome of the Chlamydiae.</title>
        <authorList>
            <person name="Collingro A."/>
            <person name="Tischler P."/>
            <person name="Weinmaier T."/>
            <person name="Penz T."/>
            <person name="Heinz E."/>
            <person name="Brunham R.C."/>
            <person name="Read T.D."/>
            <person name="Bavoil P.M."/>
            <person name="Sachse K."/>
            <person name="Kahane S."/>
            <person name="Friedman M.G."/>
            <person name="Rattei T."/>
            <person name="Myers G.S."/>
            <person name="Horn M."/>
        </authorList>
    </citation>
    <scope>NUCLEOTIDE SEQUENCE [LARGE SCALE GENOMIC DNA]</scope>
    <source>
        <strain evidence="2">ATCC VR-1471 / Z</strain>
    </source>
</reference>
<dbReference type="AlphaFoldDB" id="F8L528"/>
<dbReference type="PANTHER" id="PTHR31834:SF1">
    <property type="entry name" value="INITIATION-SPECIFIC ALPHA-1,6-MANNOSYLTRANSFERASE"/>
    <property type="match status" value="1"/>
</dbReference>
<dbReference type="STRING" id="331113.SNE_A00310"/>
<evidence type="ECO:0000313" key="1">
    <source>
        <dbReference type="EMBL" id="CCB87909.1"/>
    </source>
</evidence>
<evidence type="ECO:0008006" key="3">
    <source>
        <dbReference type="Google" id="ProtNLM"/>
    </source>
</evidence>